<dbReference type="GO" id="GO:0003676">
    <property type="term" value="F:nucleic acid binding"/>
    <property type="evidence" value="ECO:0007669"/>
    <property type="project" value="InterPro"/>
</dbReference>
<dbReference type="InterPro" id="IPR002156">
    <property type="entry name" value="RNaseH_domain"/>
</dbReference>
<comment type="catalytic activity">
    <reaction evidence="1">
        <text>N(6)-acetyl-L-lysyl-[histone] + H2O = L-lysyl-[histone] + acetate</text>
        <dbReference type="Rhea" id="RHEA:58196"/>
        <dbReference type="Rhea" id="RHEA-COMP:9845"/>
        <dbReference type="Rhea" id="RHEA-COMP:11338"/>
        <dbReference type="ChEBI" id="CHEBI:15377"/>
        <dbReference type="ChEBI" id="CHEBI:29969"/>
        <dbReference type="ChEBI" id="CHEBI:30089"/>
        <dbReference type="ChEBI" id="CHEBI:61930"/>
        <dbReference type="EC" id="3.5.1.98"/>
    </reaction>
</comment>
<protein>
    <submittedName>
        <fullName evidence="3">Histone deacetylase 11</fullName>
    </submittedName>
</protein>
<name>A0A8J8WF09_CHIOP</name>
<dbReference type="InterPro" id="IPR012337">
    <property type="entry name" value="RNaseH-like_sf"/>
</dbReference>
<accession>A0A8J8WF09</accession>
<dbReference type="PANTHER" id="PTHR10625:SF23">
    <property type="entry name" value="HISTONE DEACETYLASE 11"/>
    <property type="match status" value="1"/>
</dbReference>
<organism evidence="3 4">
    <name type="scientific">Chionoecetes opilio</name>
    <name type="common">Atlantic snow crab</name>
    <name type="synonym">Cancer opilio</name>
    <dbReference type="NCBI Taxonomy" id="41210"/>
    <lineage>
        <taxon>Eukaryota</taxon>
        <taxon>Metazoa</taxon>
        <taxon>Ecdysozoa</taxon>
        <taxon>Arthropoda</taxon>
        <taxon>Crustacea</taxon>
        <taxon>Multicrustacea</taxon>
        <taxon>Malacostraca</taxon>
        <taxon>Eumalacostraca</taxon>
        <taxon>Eucarida</taxon>
        <taxon>Decapoda</taxon>
        <taxon>Pleocyemata</taxon>
        <taxon>Brachyura</taxon>
        <taxon>Eubrachyura</taxon>
        <taxon>Majoidea</taxon>
        <taxon>Majidae</taxon>
        <taxon>Chionoecetes</taxon>
    </lineage>
</organism>
<dbReference type="SUPFAM" id="SSF53098">
    <property type="entry name" value="Ribonuclease H-like"/>
    <property type="match status" value="1"/>
</dbReference>
<evidence type="ECO:0000256" key="1">
    <source>
        <dbReference type="ARBA" id="ARBA00048287"/>
    </source>
</evidence>
<reference evidence="3" key="1">
    <citation type="submission" date="2020-07" db="EMBL/GenBank/DDBJ databases">
        <title>The High-quality genome of the commercially important snow crab, Chionoecetes opilio.</title>
        <authorList>
            <person name="Jeong J.-H."/>
            <person name="Ryu S."/>
        </authorList>
    </citation>
    <scope>NUCLEOTIDE SEQUENCE</scope>
    <source>
        <strain evidence="3">MADBK_172401_WGS</strain>
        <tissue evidence="3">Digestive gland</tissue>
    </source>
</reference>
<keyword evidence="4" id="KW-1185">Reference proteome</keyword>
<dbReference type="GO" id="GO:0000118">
    <property type="term" value="C:histone deacetylase complex"/>
    <property type="evidence" value="ECO:0007669"/>
    <property type="project" value="TreeGrafter"/>
</dbReference>
<evidence type="ECO:0000313" key="4">
    <source>
        <dbReference type="Proteomes" id="UP000770661"/>
    </source>
</evidence>
<comment type="caution">
    <text evidence="3">The sequence shown here is derived from an EMBL/GenBank/DDBJ whole genome shotgun (WGS) entry which is preliminary data.</text>
</comment>
<dbReference type="OrthoDB" id="437693at2759"/>
<dbReference type="GO" id="GO:0004523">
    <property type="term" value="F:RNA-DNA hybrid ribonuclease activity"/>
    <property type="evidence" value="ECO:0007669"/>
    <property type="project" value="InterPro"/>
</dbReference>
<dbReference type="InterPro" id="IPR037138">
    <property type="entry name" value="His_deacetylse_dom_sf"/>
</dbReference>
<dbReference type="PANTHER" id="PTHR10625">
    <property type="entry name" value="HISTONE DEACETYLASE HDAC1-RELATED"/>
    <property type="match status" value="1"/>
</dbReference>
<evidence type="ECO:0000259" key="2">
    <source>
        <dbReference type="PROSITE" id="PS50879"/>
    </source>
</evidence>
<dbReference type="Pfam" id="PF00850">
    <property type="entry name" value="Hist_deacetyl"/>
    <property type="match status" value="2"/>
</dbReference>
<dbReference type="Proteomes" id="UP000770661">
    <property type="component" value="Unassembled WGS sequence"/>
</dbReference>
<dbReference type="InterPro" id="IPR023801">
    <property type="entry name" value="His_deacetylse_dom"/>
</dbReference>
<dbReference type="GO" id="GO:0141221">
    <property type="term" value="F:histone deacetylase activity, hydrolytic mechanism"/>
    <property type="evidence" value="ECO:0007669"/>
    <property type="project" value="UniProtKB-EC"/>
</dbReference>
<dbReference type="GO" id="GO:0040029">
    <property type="term" value="P:epigenetic regulation of gene expression"/>
    <property type="evidence" value="ECO:0007669"/>
    <property type="project" value="TreeGrafter"/>
</dbReference>
<proteinExistence type="predicted"/>
<gene>
    <name evidence="3" type="primary">HDAC11</name>
    <name evidence="3" type="ORF">GWK47_003021</name>
</gene>
<evidence type="ECO:0000313" key="3">
    <source>
        <dbReference type="EMBL" id="KAG0697406.1"/>
    </source>
</evidence>
<dbReference type="EMBL" id="JACEEZ010025794">
    <property type="protein sequence ID" value="KAG0697406.1"/>
    <property type="molecule type" value="Genomic_DNA"/>
</dbReference>
<dbReference type="AlphaFoldDB" id="A0A8J8WF09"/>
<dbReference type="PROSITE" id="PS50879">
    <property type="entry name" value="RNASE_H_1"/>
    <property type="match status" value="1"/>
</dbReference>
<sequence length="452" mass="50298">MWSFNVAKITEVAPAALVPNIILQKRVLRPFRYQTGGSVLAGKLAMERGWSINIGGGFHHCWGAEGGGFCAYADITLTVHFLLSHYPAVQRVMIIDLDAHQLGKAVVYTDSLSSLHLLLSGHPRSSTSLVHTIQRALHLTNEGWEIAFQWVPSHAGIPGNEVADSATRMALTEVNTTPFPLPLSTATRLISRVCRSTWNNMLGDALRITSMGQYRSDSSPQPWIRKKSRVLDVTLTRLRLGHTRLTAHLHRLCLSPDPHCPWCMNIPETIEHFLLQCPRFHSHRVVLQSQLLALNVTTFDLPTLLAAAGGNGHERDFMGRKDIYILDMYNKYIYPHDSHAKKAISRQVELFAYTEDEEYLDKVTTHVEGALNEFSPQVVIYNAGTDIMAGDCLGLLSVTKQGIIERDEIVFRKVTQKGVPIVMLTSGGYQRSTAAVIADSIVNLSKKSLIDM</sequence>
<dbReference type="InterPro" id="IPR023696">
    <property type="entry name" value="Ureohydrolase_dom_sf"/>
</dbReference>
<feature type="domain" description="RNase H type-1" evidence="2">
    <location>
        <begin position="27"/>
        <end position="172"/>
    </location>
</feature>
<dbReference type="SUPFAM" id="SSF52768">
    <property type="entry name" value="Arginase/deacetylase"/>
    <property type="match status" value="2"/>
</dbReference>
<dbReference type="Gene3D" id="3.40.800.20">
    <property type="entry name" value="Histone deacetylase domain"/>
    <property type="match status" value="2"/>
</dbReference>